<accession>A0A1Q9CSE7</accession>
<evidence type="ECO:0000259" key="7">
    <source>
        <dbReference type="PROSITE" id="PS50011"/>
    </source>
</evidence>
<dbReference type="Gene3D" id="2.130.10.30">
    <property type="entry name" value="Regulator of chromosome condensation 1/beta-lactamase-inhibitor protein II"/>
    <property type="match status" value="2"/>
</dbReference>
<keyword evidence="3 8" id="KW-0418">Kinase</keyword>
<feature type="domain" description="Protein kinase" evidence="7">
    <location>
        <begin position="486"/>
        <end position="683"/>
    </location>
</feature>
<dbReference type="PROSITE" id="PS00108">
    <property type="entry name" value="PROTEIN_KINASE_ST"/>
    <property type="match status" value="1"/>
</dbReference>
<name>A0A1Q9CSE7_SYMMI</name>
<keyword evidence="2 5" id="KW-0547">Nucleotide-binding</keyword>
<dbReference type="PROSITE" id="PS00107">
    <property type="entry name" value="PROTEIN_KINASE_ATP"/>
    <property type="match status" value="1"/>
</dbReference>
<dbReference type="SMART" id="SM00220">
    <property type="entry name" value="S_TKc"/>
    <property type="match status" value="1"/>
</dbReference>
<evidence type="ECO:0000313" key="9">
    <source>
        <dbReference type="Proteomes" id="UP000186817"/>
    </source>
</evidence>
<evidence type="ECO:0000313" key="8">
    <source>
        <dbReference type="EMBL" id="OLP85830.1"/>
    </source>
</evidence>
<evidence type="ECO:0000256" key="5">
    <source>
        <dbReference type="PROSITE-ProRule" id="PRU10141"/>
    </source>
</evidence>
<dbReference type="InterPro" id="IPR008271">
    <property type="entry name" value="Ser/Thr_kinase_AS"/>
</dbReference>
<sequence length="683" mass="71578">MAIAVEVGLLSGKTATVHADLNETVEVLKKRAQGALRVGNGRLLDSSGCVLDAYASVKTARVQSGDSLTLHINRVQVRGSISAFAAILGDGSVMTWGDADSGGDSSGVQAQLQNVLQIQATGSAFAAILGDGSVVSWGSASSGGDSTAVQDQLRNVQQIQVSGGAFAAIIGDGSVVTWGDADDDGGDSSAVQDQLKTVQQIQANGNAFAAIIGDGSVVTWGDAQLGGDSSLAQDKLKKVQQIQANEGAFAAILGDGSVVTWGCDAYGGDSSHVQAQLQNVQQIQATLRAFAAILGDGSVVTWTGAKSYFDFGGNSTTVQDQLKSVRQIQATDYTFAAILGDGSVVTWGGGLQAELQNVLQIQATHRAFAAILGDGSVVILESCQDLPAPPLQGRWSAPASRESELLGASLDFPPAPASAPAEGHRKSSRRSSGSSKSSRRRQKELMPLAENRLEGGASTRCSSASEASLTLSPSRPDAPISGSFGWTRGSSIGAGAHACVFKALEKQTGRIFAVKQSPLGEETDDKFRERLEEELRICKDLRHPNIVACLGFECTNDTFYIYLEYVPGGSMSKLLKEFGPLDGLLLRQCSEGVLAGLDYLHTRNPPVVHRDIKGANILVDLNFNVKLSDFGCSKAEDLTKSFTTIGSIPWMAPEVITQQQGHGRKADIWSMGCAVLEMATAAL</sequence>
<keyword evidence="9" id="KW-1185">Reference proteome</keyword>
<dbReference type="InterPro" id="IPR011009">
    <property type="entry name" value="Kinase-like_dom_sf"/>
</dbReference>
<dbReference type="OrthoDB" id="2914378at2759"/>
<dbReference type="InterPro" id="IPR017441">
    <property type="entry name" value="Protein_kinase_ATP_BS"/>
</dbReference>
<dbReference type="SUPFAM" id="SSF50985">
    <property type="entry name" value="RCC1/BLIP-II"/>
    <property type="match status" value="1"/>
</dbReference>
<keyword evidence="4 5" id="KW-0067">ATP-binding</keyword>
<dbReference type="Proteomes" id="UP000186817">
    <property type="component" value="Unassembled WGS sequence"/>
</dbReference>
<dbReference type="InterPro" id="IPR000719">
    <property type="entry name" value="Prot_kinase_dom"/>
</dbReference>
<evidence type="ECO:0000256" key="1">
    <source>
        <dbReference type="ARBA" id="ARBA00022679"/>
    </source>
</evidence>
<evidence type="ECO:0000256" key="2">
    <source>
        <dbReference type="ARBA" id="ARBA00022741"/>
    </source>
</evidence>
<organism evidence="8 9">
    <name type="scientific">Symbiodinium microadriaticum</name>
    <name type="common">Dinoflagellate</name>
    <name type="synonym">Zooxanthella microadriatica</name>
    <dbReference type="NCBI Taxonomy" id="2951"/>
    <lineage>
        <taxon>Eukaryota</taxon>
        <taxon>Sar</taxon>
        <taxon>Alveolata</taxon>
        <taxon>Dinophyceae</taxon>
        <taxon>Suessiales</taxon>
        <taxon>Symbiodiniaceae</taxon>
        <taxon>Symbiodinium</taxon>
    </lineage>
</organism>
<feature type="region of interest" description="Disordered" evidence="6">
    <location>
        <begin position="409"/>
        <end position="474"/>
    </location>
</feature>
<dbReference type="InterPro" id="IPR050538">
    <property type="entry name" value="MAP_kinase_kinase_kinase"/>
</dbReference>
<evidence type="ECO:0000256" key="4">
    <source>
        <dbReference type="ARBA" id="ARBA00022840"/>
    </source>
</evidence>
<dbReference type="SUPFAM" id="SSF56112">
    <property type="entry name" value="Protein kinase-like (PK-like)"/>
    <property type="match status" value="1"/>
</dbReference>
<dbReference type="EMBL" id="LSRX01000953">
    <property type="protein sequence ID" value="OLP85830.1"/>
    <property type="molecule type" value="Genomic_DNA"/>
</dbReference>
<feature type="binding site" evidence="5">
    <location>
        <position position="515"/>
    </location>
    <ligand>
        <name>ATP</name>
        <dbReference type="ChEBI" id="CHEBI:30616"/>
    </ligand>
</feature>
<evidence type="ECO:0000256" key="6">
    <source>
        <dbReference type="SAM" id="MobiDB-lite"/>
    </source>
</evidence>
<keyword evidence="1" id="KW-0808">Transferase</keyword>
<dbReference type="Pfam" id="PF00069">
    <property type="entry name" value="Pkinase"/>
    <property type="match status" value="1"/>
</dbReference>
<feature type="compositionally biased region" description="Polar residues" evidence="6">
    <location>
        <begin position="459"/>
        <end position="473"/>
    </location>
</feature>
<dbReference type="PROSITE" id="PS50011">
    <property type="entry name" value="PROTEIN_KINASE_DOM"/>
    <property type="match status" value="1"/>
</dbReference>
<dbReference type="AlphaFoldDB" id="A0A1Q9CSE7"/>
<evidence type="ECO:0000256" key="3">
    <source>
        <dbReference type="ARBA" id="ARBA00022777"/>
    </source>
</evidence>
<dbReference type="Gene3D" id="1.10.510.10">
    <property type="entry name" value="Transferase(Phosphotransferase) domain 1"/>
    <property type="match status" value="1"/>
</dbReference>
<gene>
    <name evidence="8" type="primary">YDA</name>
    <name evidence="8" type="ORF">AK812_SmicGene33136</name>
</gene>
<proteinExistence type="predicted"/>
<reference evidence="8 9" key="1">
    <citation type="submission" date="2016-02" db="EMBL/GenBank/DDBJ databases">
        <title>Genome analysis of coral dinoflagellate symbionts highlights evolutionary adaptations to a symbiotic lifestyle.</title>
        <authorList>
            <person name="Aranda M."/>
            <person name="Li Y."/>
            <person name="Liew Y.J."/>
            <person name="Baumgarten S."/>
            <person name="Simakov O."/>
            <person name="Wilson M."/>
            <person name="Piel J."/>
            <person name="Ashoor H."/>
            <person name="Bougouffa S."/>
            <person name="Bajic V.B."/>
            <person name="Ryu T."/>
            <person name="Ravasi T."/>
            <person name="Bayer T."/>
            <person name="Micklem G."/>
            <person name="Kim H."/>
            <person name="Bhak J."/>
            <person name="Lajeunesse T.C."/>
            <person name="Voolstra C.R."/>
        </authorList>
    </citation>
    <scope>NUCLEOTIDE SEQUENCE [LARGE SCALE GENOMIC DNA]</scope>
    <source>
        <strain evidence="8 9">CCMP2467</strain>
    </source>
</reference>
<comment type="caution">
    <text evidence="8">The sequence shown here is derived from an EMBL/GenBank/DDBJ whole genome shotgun (WGS) entry which is preliminary data.</text>
</comment>
<dbReference type="GO" id="GO:0004672">
    <property type="term" value="F:protein kinase activity"/>
    <property type="evidence" value="ECO:0007669"/>
    <property type="project" value="InterPro"/>
</dbReference>
<protein>
    <submittedName>
        <fullName evidence="8">Mitogen-activated protein kinase kinase kinase YODA</fullName>
    </submittedName>
</protein>
<dbReference type="InterPro" id="IPR009091">
    <property type="entry name" value="RCC1/BLIP-II"/>
</dbReference>
<dbReference type="PANTHER" id="PTHR48016">
    <property type="entry name" value="MAP KINASE KINASE KINASE SSK2-RELATED-RELATED"/>
    <property type="match status" value="1"/>
</dbReference>
<dbReference type="PANTHER" id="PTHR48016:SF56">
    <property type="entry name" value="MAPKK KINASE"/>
    <property type="match status" value="1"/>
</dbReference>
<dbReference type="GO" id="GO:0005524">
    <property type="term" value="F:ATP binding"/>
    <property type="evidence" value="ECO:0007669"/>
    <property type="project" value="UniProtKB-UniRule"/>
</dbReference>